<dbReference type="Pfam" id="PF04995">
    <property type="entry name" value="CcmD"/>
    <property type="match status" value="1"/>
</dbReference>
<reference evidence="13 14" key="1">
    <citation type="submission" date="2019-03" db="EMBL/GenBank/DDBJ databases">
        <title>Genomic Encyclopedia of Type Strains, Phase IV (KMG-IV): sequencing the most valuable type-strain genomes for metagenomic binning, comparative biology and taxonomic classification.</title>
        <authorList>
            <person name="Goeker M."/>
        </authorList>
    </citation>
    <scope>NUCLEOTIDE SEQUENCE [LARGE SCALE GENOMIC DNA]</scope>
    <source>
        <strain evidence="13 14">DSM 28231</strain>
    </source>
</reference>
<dbReference type="NCBIfam" id="TIGR03141">
    <property type="entry name" value="cytochro_ccmD"/>
    <property type="match status" value="1"/>
</dbReference>
<sequence length="68" mass="8121">MFFETWSDFFNMGGYGFYVWLSYGISFIAIVILGLESVYSKKALFQEIKREKQRELRQNTTSRGRYES</sequence>
<organism evidence="13 14">
    <name type="scientific">Bisgaardia hudsonensis</name>
    <dbReference type="NCBI Taxonomy" id="109472"/>
    <lineage>
        <taxon>Bacteria</taxon>
        <taxon>Pseudomonadati</taxon>
        <taxon>Pseudomonadota</taxon>
        <taxon>Gammaproteobacteria</taxon>
        <taxon>Pasteurellales</taxon>
        <taxon>Pasteurellaceae</taxon>
        <taxon>Bisgaardia</taxon>
    </lineage>
</organism>
<evidence type="ECO:0000313" key="13">
    <source>
        <dbReference type="EMBL" id="TCP14055.1"/>
    </source>
</evidence>
<dbReference type="OrthoDB" id="9815607at2"/>
<dbReference type="InterPro" id="IPR007078">
    <property type="entry name" value="Haem_export_protD_CcmD"/>
</dbReference>
<dbReference type="Proteomes" id="UP000294841">
    <property type="component" value="Unassembled WGS sequence"/>
</dbReference>
<keyword evidence="10 12" id="KW-1133">Transmembrane helix</keyword>
<dbReference type="RefSeq" id="WP_132021613.1">
    <property type="nucleotide sequence ID" value="NZ_CP016605.1"/>
</dbReference>
<comment type="function">
    <text evidence="1 12">Required for the export of heme to the periplasm for the biogenesis of c-type cytochromes.</text>
</comment>
<keyword evidence="6 12" id="KW-1003">Cell membrane</keyword>
<evidence type="ECO:0000256" key="11">
    <source>
        <dbReference type="ARBA" id="ARBA00023136"/>
    </source>
</evidence>
<comment type="similarity">
    <text evidence="3 12">Belongs to the CcmD/CycX/HelD family.</text>
</comment>
<accession>A0A4R2N2L3</accession>
<evidence type="ECO:0000256" key="12">
    <source>
        <dbReference type="RuleBase" id="RU363101"/>
    </source>
</evidence>
<dbReference type="AlphaFoldDB" id="A0A4R2N2L3"/>
<proteinExistence type="inferred from homology"/>
<name>A0A4R2N2L3_9PAST</name>
<feature type="transmembrane region" description="Helical" evidence="12">
    <location>
        <begin position="20"/>
        <end position="39"/>
    </location>
</feature>
<evidence type="ECO:0000256" key="6">
    <source>
        <dbReference type="ARBA" id="ARBA00022475"/>
    </source>
</evidence>
<keyword evidence="14" id="KW-1185">Reference proteome</keyword>
<evidence type="ECO:0000256" key="7">
    <source>
        <dbReference type="ARBA" id="ARBA00022519"/>
    </source>
</evidence>
<dbReference type="GO" id="GO:0015886">
    <property type="term" value="P:heme transport"/>
    <property type="evidence" value="ECO:0007669"/>
    <property type="project" value="InterPro"/>
</dbReference>
<evidence type="ECO:0000313" key="14">
    <source>
        <dbReference type="Proteomes" id="UP000294841"/>
    </source>
</evidence>
<evidence type="ECO:0000256" key="2">
    <source>
        <dbReference type="ARBA" id="ARBA00004377"/>
    </source>
</evidence>
<evidence type="ECO:0000256" key="9">
    <source>
        <dbReference type="ARBA" id="ARBA00022748"/>
    </source>
</evidence>
<dbReference type="PANTHER" id="PTHR37531">
    <property type="entry name" value="HEME EXPORTER PROTEIN D"/>
    <property type="match status" value="1"/>
</dbReference>
<keyword evidence="8 12" id="KW-0812">Transmembrane</keyword>
<evidence type="ECO:0000256" key="4">
    <source>
        <dbReference type="ARBA" id="ARBA00016461"/>
    </source>
</evidence>
<protein>
    <recommendedName>
        <fullName evidence="4 12">Heme exporter protein D</fullName>
    </recommendedName>
</protein>
<dbReference type="EMBL" id="SLXI01000001">
    <property type="protein sequence ID" value="TCP14055.1"/>
    <property type="molecule type" value="Genomic_DNA"/>
</dbReference>
<keyword evidence="11 12" id="KW-0472">Membrane</keyword>
<comment type="caution">
    <text evidence="13">The sequence shown here is derived from an EMBL/GenBank/DDBJ whole genome shotgun (WGS) entry which is preliminary data.</text>
</comment>
<evidence type="ECO:0000256" key="5">
    <source>
        <dbReference type="ARBA" id="ARBA00022448"/>
    </source>
</evidence>
<keyword evidence="7 12" id="KW-0997">Cell inner membrane</keyword>
<gene>
    <name evidence="13" type="ORF">EV697_101183</name>
</gene>
<keyword evidence="9 12" id="KW-0201">Cytochrome c-type biogenesis</keyword>
<dbReference type="InterPro" id="IPR052075">
    <property type="entry name" value="Heme_exporter_D"/>
</dbReference>
<keyword evidence="5 12" id="KW-0813">Transport</keyword>
<evidence type="ECO:0000256" key="3">
    <source>
        <dbReference type="ARBA" id="ARBA00008741"/>
    </source>
</evidence>
<evidence type="ECO:0000256" key="1">
    <source>
        <dbReference type="ARBA" id="ARBA00002442"/>
    </source>
</evidence>
<dbReference type="PANTHER" id="PTHR37531:SF1">
    <property type="entry name" value="HEME EXPORTER PROTEIN D"/>
    <property type="match status" value="1"/>
</dbReference>
<dbReference type="GO" id="GO:0017004">
    <property type="term" value="P:cytochrome complex assembly"/>
    <property type="evidence" value="ECO:0007669"/>
    <property type="project" value="UniProtKB-KW"/>
</dbReference>
<evidence type="ECO:0000256" key="8">
    <source>
        <dbReference type="ARBA" id="ARBA00022692"/>
    </source>
</evidence>
<dbReference type="GO" id="GO:1903607">
    <property type="term" value="P:cytochrome c biosynthetic process"/>
    <property type="evidence" value="ECO:0007669"/>
    <property type="project" value="TreeGrafter"/>
</dbReference>
<comment type="subcellular location">
    <subcellularLocation>
        <location evidence="2 12">Cell inner membrane</location>
        <topology evidence="2 12">Single-pass membrane protein</topology>
    </subcellularLocation>
</comment>
<dbReference type="GO" id="GO:0005886">
    <property type="term" value="C:plasma membrane"/>
    <property type="evidence" value="ECO:0007669"/>
    <property type="project" value="UniProtKB-SubCell"/>
</dbReference>
<evidence type="ECO:0000256" key="10">
    <source>
        <dbReference type="ARBA" id="ARBA00022989"/>
    </source>
</evidence>